<dbReference type="EMBL" id="JAFIQS020000004">
    <property type="protein sequence ID" value="KAH9483235.1"/>
    <property type="molecule type" value="Genomic_DNA"/>
</dbReference>
<proteinExistence type="predicted"/>
<evidence type="ECO:0000313" key="2">
    <source>
        <dbReference type="Proteomes" id="UP000664032"/>
    </source>
</evidence>
<protein>
    <submittedName>
        <fullName evidence="1">Carboxylesterase A</fullName>
    </submittedName>
</protein>
<name>A0ACB8H5G6_PSICU</name>
<dbReference type="Proteomes" id="UP000664032">
    <property type="component" value="Unassembled WGS sequence"/>
</dbReference>
<reference evidence="1" key="1">
    <citation type="submission" date="2021-10" db="EMBL/GenBank/DDBJ databases">
        <title>Psilocybe cubensis genome.</title>
        <authorList>
            <person name="Mckernan K.J."/>
            <person name="Crawford S."/>
            <person name="Trippe A."/>
            <person name="Kane L.T."/>
            <person name="Mclaughlin S."/>
        </authorList>
    </citation>
    <scope>NUCLEOTIDE SEQUENCE</scope>
    <source>
        <strain evidence="1">MGC-MH-2018</strain>
    </source>
</reference>
<comment type="caution">
    <text evidence="1">The sequence shown here is derived from an EMBL/GenBank/DDBJ whole genome shotgun (WGS) entry which is preliminary data.</text>
</comment>
<sequence length="436" mass="48234">MAPNNRWFRSSVFVVASILGIGLFLSARDQRATFNQVQRERQVNDEWQRPQARVLSGRNAAVVVNVPLDYSNPDGEEAIIALARKPAAVPRDSKSYRGPILLNPGGPGGSGVGLIMGQGGDLLRTIVGPEFDLVGFDPRGIARSTPRISFFKTDIERHLFNYASSFLVNNSDEGIHRTLARAKLVGQLAAESDSGYLRHMNTDHTVRDMLRIVEAHGRSKIQYWGFSYVGPPELQCTADRFLTITLDTDKVLDGFFTECAQAGPDNCQFWAPTATHIRRNLTSIFESIRYRPISVKTDSTYGLLDYSKLKQTIFATLYNPYVFFPSLAKALAELVTGNGSTLYTLIPDSIVPECQCDPELSYTSDTDASIAIICNDGEEILEDIDALENHLESSMKISQWGDVMAGFRLNCPFKGKTSHPMLIIGNTADPVTPLWS</sequence>
<accession>A0ACB8H5G6</accession>
<keyword evidence="2" id="KW-1185">Reference proteome</keyword>
<gene>
    <name evidence="1" type="ORF">JR316_0005339</name>
</gene>
<organism evidence="1 2">
    <name type="scientific">Psilocybe cubensis</name>
    <name type="common">Psychedelic mushroom</name>
    <name type="synonym">Stropharia cubensis</name>
    <dbReference type="NCBI Taxonomy" id="181762"/>
    <lineage>
        <taxon>Eukaryota</taxon>
        <taxon>Fungi</taxon>
        <taxon>Dikarya</taxon>
        <taxon>Basidiomycota</taxon>
        <taxon>Agaricomycotina</taxon>
        <taxon>Agaricomycetes</taxon>
        <taxon>Agaricomycetidae</taxon>
        <taxon>Agaricales</taxon>
        <taxon>Agaricineae</taxon>
        <taxon>Strophariaceae</taxon>
        <taxon>Psilocybe</taxon>
    </lineage>
</organism>
<evidence type="ECO:0000313" key="1">
    <source>
        <dbReference type="EMBL" id="KAH9483235.1"/>
    </source>
</evidence>